<dbReference type="RefSeq" id="WP_227563824.1">
    <property type="nucleotide sequence ID" value="NZ_CP101989.1"/>
</dbReference>
<keyword evidence="3" id="KW-1185">Reference proteome</keyword>
<organism evidence="2 3">
    <name type="scientific">Cellulomonas wangsupingiae</name>
    <dbReference type="NCBI Taxonomy" id="2968085"/>
    <lineage>
        <taxon>Bacteria</taxon>
        <taxon>Bacillati</taxon>
        <taxon>Actinomycetota</taxon>
        <taxon>Actinomycetes</taxon>
        <taxon>Micrococcales</taxon>
        <taxon>Cellulomonadaceae</taxon>
        <taxon>Cellulomonas</taxon>
    </lineage>
</organism>
<feature type="chain" id="PRO_5045582937" description="DUF4126 domain-containing protein" evidence="1">
    <location>
        <begin position="24"/>
        <end position="152"/>
    </location>
</feature>
<feature type="signal peptide" evidence="1">
    <location>
        <begin position="1"/>
        <end position="23"/>
    </location>
</feature>
<evidence type="ECO:0000256" key="1">
    <source>
        <dbReference type="SAM" id="SignalP"/>
    </source>
</evidence>
<gene>
    <name evidence="2" type="ORF">NP075_00845</name>
</gene>
<proteinExistence type="predicted"/>
<keyword evidence="1" id="KW-0732">Signal</keyword>
<evidence type="ECO:0008006" key="4">
    <source>
        <dbReference type="Google" id="ProtNLM"/>
    </source>
</evidence>
<protein>
    <recommendedName>
        <fullName evidence="4">DUF4126 domain-containing protein</fullName>
    </recommendedName>
</protein>
<accession>A0ABY5K5I0</accession>
<name>A0ABY5K5I0_9CELL</name>
<sequence length="152" mass="14659">MGVLVRSAALGLAAGGRSAVALAVPVYAATRGRRGTGARALRGLATLALLGEGVVDKLPGVPSRLVAPQLAGRLVAGASGAAALAVVDGRRVPAVLVAALAGGAGAFAGSVAGASWREWAADSGPAALRPDLRAALVEDVAVLASARALAGR</sequence>
<evidence type="ECO:0000313" key="3">
    <source>
        <dbReference type="Proteomes" id="UP001317322"/>
    </source>
</evidence>
<evidence type="ECO:0000313" key="2">
    <source>
        <dbReference type="EMBL" id="UUI65323.1"/>
    </source>
</evidence>
<dbReference type="EMBL" id="CP101989">
    <property type="protein sequence ID" value="UUI65323.1"/>
    <property type="molecule type" value="Genomic_DNA"/>
</dbReference>
<dbReference type="Proteomes" id="UP001317322">
    <property type="component" value="Chromosome"/>
</dbReference>
<reference evidence="2 3" key="1">
    <citation type="submission" date="2022-07" db="EMBL/GenBank/DDBJ databases">
        <title>Novel species in genus cellulomonas.</title>
        <authorList>
            <person name="Ye L."/>
        </authorList>
    </citation>
    <scope>NUCLEOTIDE SEQUENCE [LARGE SCALE GENOMIC DNA]</scope>
    <source>
        <strain evidence="3">zg-Y908</strain>
    </source>
</reference>